<name>A0A1J5SBS6_9ZZZZ</name>
<dbReference type="InterPro" id="IPR036709">
    <property type="entry name" value="Autotransporte_beta_dom_sf"/>
</dbReference>
<organism evidence="1">
    <name type="scientific">mine drainage metagenome</name>
    <dbReference type="NCBI Taxonomy" id="410659"/>
    <lineage>
        <taxon>unclassified sequences</taxon>
        <taxon>metagenomes</taxon>
        <taxon>ecological metagenomes</taxon>
    </lineage>
</organism>
<dbReference type="SUPFAM" id="SSF103515">
    <property type="entry name" value="Autotransporter"/>
    <property type="match status" value="1"/>
</dbReference>
<dbReference type="EMBL" id="MLJW01000048">
    <property type="protein sequence ID" value="OIR05674.1"/>
    <property type="molecule type" value="Genomic_DNA"/>
</dbReference>
<accession>A0A1J5SBS6</accession>
<proteinExistence type="predicted"/>
<evidence type="ECO:0008006" key="2">
    <source>
        <dbReference type="Google" id="ProtNLM"/>
    </source>
</evidence>
<sequence length="176" mass="19561">MKKIIILIIVIAFFSNNVHAQYTNSSEKYGKTLNIGLGMGIGNYGYTSGTIPVVHANYEFDVAKTFTLAPFISVYSYKNNYYRETIIPVGVKGFYYFDQLVNANSKWDFYLAGSLGVAIKKITYENGYDAQTTIYHGPGSLYLDFSIGTEYHFSNKIGAFIDLSGGISTIGLAFHN</sequence>
<comment type="caution">
    <text evidence="1">The sequence shown here is derived from an EMBL/GenBank/DDBJ whole genome shotgun (WGS) entry which is preliminary data.</text>
</comment>
<reference evidence="1" key="1">
    <citation type="submission" date="2016-10" db="EMBL/GenBank/DDBJ databases">
        <title>Sequence of Gallionella enrichment culture.</title>
        <authorList>
            <person name="Poehlein A."/>
            <person name="Muehling M."/>
            <person name="Daniel R."/>
        </authorList>
    </citation>
    <scope>NUCLEOTIDE SEQUENCE</scope>
</reference>
<gene>
    <name evidence="1" type="ORF">GALL_121090</name>
</gene>
<dbReference type="AlphaFoldDB" id="A0A1J5SBS6"/>
<protein>
    <recommendedName>
        <fullName evidence="2">Outer membrane protein beta-barrel domain-containing protein</fullName>
    </recommendedName>
</protein>
<evidence type="ECO:0000313" key="1">
    <source>
        <dbReference type="EMBL" id="OIR05674.1"/>
    </source>
</evidence>